<evidence type="ECO:0000256" key="1">
    <source>
        <dbReference type="ARBA" id="ARBA00004141"/>
    </source>
</evidence>
<evidence type="ECO:0000256" key="4">
    <source>
        <dbReference type="ARBA" id="ARBA00023136"/>
    </source>
</evidence>
<dbReference type="RefSeq" id="WP_167112250.1">
    <property type="nucleotide sequence ID" value="NZ_JAANOU010000001.1"/>
</dbReference>
<gene>
    <name evidence="7" type="ORF">FHX46_001734</name>
</gene>
<feature type="transmembrane region" description="Helical" evidence="5">
    <location>
        <begin position="305"/>
        <end position="325"/>
    </location>
</feature>
<dbReference type="InterPro" id="IPR013525">
    <property type="entry name" value="ABC2_TM"/>
</dbReference>
<proteinExistence type="predicted"/>
<keyword evidence="4 5" id="KW-0472">Membrane</keyword>
<evidence type="ECO:0000256" key="3">
    <source>
        <dbReference type="ARBA" id="ARBA00022989"/>
    </source>
</evidence>
<feature type="transmembrane region" description="Helical" evidence="5">
    <location>
        <begin position="190"/>
        <end position="211"/>
    </location>
</feature>
<organism evidence="7 8">
    <name type="scientific">Amycolatopsis viridis</name>
    <dbReference type="NCBI Taxonomy" id="185678"/>
    <lineage>
        <taxon>Bacteria</taxon>
        <taxon>Bacillati</taxon>
        <taxon>Actinomycetota</taxon>
        <taxon>Actinomycetes</taxon>
        <taxon>Pseudonocardiales</taxon>
        <taxon>Pseudonocardiaceae</taxon>
        <taxon>Amycolatopsis</taxon>
    </lineage>
</organism>
<name>A0ABX0SQF9_9PSEU</name>
<keyword evidence="3 5" id="KW-1133">Transmembrane helix</keyword>
<keyword evidence="2 5" id="KW-0812">Transmembrane</keyword>
<protein>
    <recommendedName>
        <fullName evidence="6">ABC-2 type transporter transmembrane domain-containing protein</fullName>
    </recommendedName>
</protein>
<dbReference type="EMBL" id="JAANOU010000001">
    <property type="protein sequence ID" value="NIH79204.1"/>
    <property type="molecule type" value="Genomic_DNA"/>
</dbReference>
<evidence type="ECO:0000313" key="7">
    <source>
        <dbReference type="EMBL" id="NIH79204.1"/>
    </source>
</evidence>
<evidence type="ECO:0000259" key="6">
    <source>
        <dbReference type="Pfam" id="PF12698"/>
    </source>
</evidence>
<reference evidence="7 8" key="1">
    <citation type="submission" date="2020-03" db="EMBL/GenBank/DDBJ databases">
        <title>Sequencing the genomes of 1000 actinobacteria strains.</title>
        <authorList>
            <person name="Klenk H.-P."/>
        </authorList>
    </citation>
    <scope>NUCLEOTIDE SEQUENCE [LARGE SCALE GENOMIC DNA]</scope>
    <source>
        <strain evidence="7 8">DSM 45668</strain>
    </source>
</reference>
<comment type="caution">
    <text evidence="7">The sequence shown here is derived from an EMBL/GenBank/DDBJ whole genome shotgun (WGS) entry which is preliminary data.</text>
</comment>
<evidence type="ECO:0000256" key="5">
    <source>
        <dbReference type="SAM" id="Phobius"/>
    </source>
</evidence>
<feature type="domain" description="ABC-2 type transporter transmembrane" evidence="6">
    <location>
        <begin position="18"/>
        <end position="324"/>
    </location>
</feature>
<feature type="transmembrane region" description="Helical" evidence="5">
    <location>
        <begin position="155"/>
        <end position="178"/>
    </location>
</feature>
<dbReference type="Pfam" id="PF12698">
    <property type="entry name" value="ABC2_membrane_3"/>
    <property type="match status" value="1"/>
</dbReference>
<feature type="transmembrane region" description="Helical" evidence="5">
    <location>
        <begin position="249"/>
        <end position="267"/>
    </location>
</feature>
<feature type="transmembrane region" description="Helical" evidence="5">
    <location>
        <begin position="223"/>
        <end position="242"/>
    </location>
</feature>
<sequence>MTGTSTRRIAGLAALAGAVIAVVLGFLTVGVQASVAPHGLPVAVAVPDQAAPPVRAAAQHLTTAGGDALSVQVTSPEQGRRLLDDKTVYGVLELAPGQVGVVVSGAVNPAGTQVVQQALTGAGQALSAAISQATGTPAAPVRVETVHPASPAGRIAPLAVSILAWVGSLAAGALLVLLGRRSGARIGTAARLTQIAATAVLITAVVAGFLALWDSSLTPGWDVLGYVLLTAAAFAAVQAALLRLLGIRAMAILGPLYLLAPNVAGQVPELLNPAYRILLWSWAPFRFSTEGIRSLLQGTPGAPDVTTGVWVLGAMLVAGLVVVLWPRRAPRPAPAPAAELQPAR</sequence>
<accession>A0ABX0SQF9</accession>
<evidence type="ECO:0000256" key="2">
    <source>
        <dbReference type="ARBA" id="ARBA00022692"/>
    </source>
</evidence>
<dbReference type="Proteomes" id="UP000754495">
    <property type="component" value="Unassembled WGS sequence"/>
</dbReference>
<keyword evidence="8" id="KW-1185">Reference proteome</keyword>
<comment type="subcellular location">
    <subcellularLocation>
        <location evidence="1">Membrane</location>
        <topology evidence="1">Multi-pass membrane protein</topology>
    </subcellularLocation>
</comment>
<evidence type="ECO:0000313" key="8">
    <source>
        <dbReference type="Proteomes" id="UP000754495"/>
    </source>
</evidence>